<dbReference type="EC" id="2.7.1.180" evidence="1 10"/>
<evidence type="ECO:0000256" key="10">
    <source>
        <dbReference type="PIRNR" id="PIRNR006268"/>
    </source>
</evidence>
<dbReference type="PANTHER" id="PTHR30040">
    <property type="entry name" value="THIAMINE BIOSYNTHESIS LIPOPROTEIN APBE"/>
    <property type="match status" value="1"/>
</dbReference>
<dbReference type="RefSeq" id="WP_024381602.1">
    <property type="nucleotide sequence ID" value="NZ_ALLE01000014.1"/>
</dbReference>
<dbReference type="GO" id="GO:0016740">
    <property type="term" value="F:transferase activity"/>
    <property type="evidence" value="ECO:0007669"/>
    <property type="project" value="UniProtKB-UniRule"/>
</dbReference>
<organism evidence="12 13">
    <name type="scientific">Streptococcus suis 6407</name>
    <dbReference type="NCBI Taxonomy" id="1214179"/>
    <lineage>
        <taxon>Bacteria</taxon>
        <taxon>Bacillati</taxon>
        <taxon>Bacillota</taxon>
        <taxon>Bacilli</taxon>
        <taxon>Lactobacillales</taxon>
        <taxon>Streptococcaceae</taxon>
        <taxon>Streptococcus</taxon>
    </lineage>
</organism>
<name>A0A075SF24_STRSU</name>
<keyword evidence="6 10" id="KW-0274">FAD</keyword>
<dbReference type="PATRIC" id="fig|1214179.4.peg.1575"/>
<evidence type="ECO:0000256" key="7">
    <source>
        <dbReference type="ARBA" id="ARBA00022842"/>
    </source>
</evidence>
<proteinExistence type="inferred from homology"/>
<evidence type="ECO:0000256" key="5">
    <source>
        <dbReference type="ARBA" id="ARBA00022723"/>
    </source>
</evidence>
<keyword evidence="5 10" id="KW-0479">Metal-binding</keyword>
<dbReference type="InterPro" id="IPR003374">
    <property type="entry name" value="ApbE-like_sf"/>
</dbReference>
<keyword evidence="3 10" id="KW-0285">Flavoprotein</keyword>
<evidence type="ECO:0000256" key="8">
    <source>
        <dbReference type="ARBA" id="ARBA00031306"/>
    </source>
</evidence>
<dbReference type="PIRSF" id="PIRSF006268">
    <property type="entry name" value="ApbE"/>
    <property type="match status" value="1"/>
</dbReference>
<dbReference type="HOGENOM" id="CLU_044403_1_0_9"/>
<keyword evidence="4 10" id="KW-0808">Transferase</keyword>
<evidence type="ECO:0000256" key="11">
    <source>
        <dbReference type="PIRSR" id="PIRSR006268-2"/>
    </source>
</evidence>
<comment type="cofactor">
    <cofactor evidence="11">
        <name>Mg(2+)</name>
        <dbReference type="ChEBI" id="CHEBI:18420"/>
    </cofactor>
    <cofactor evidence="11">
        <name>Mn(2+)</name>
        <dbReference type="ChEBI" id="CHEBI:29035"/>
    </cofactor>
    <text evidence="11">Magnesium. Can also use manganese.</text>
</comment>
<keyword evidence="7 10" id="KW-0460">Magnesium</keyword>
<evidence type="ECO:0000256" key="3">
    <source>
        <dbReference type="ARBA" id="ARBA00022630"/>
    </source>
</evidence>
<feature type="binding site" evidence="11">
    <location>
        <position position="147"/>
    </location>
    <ligand>
        <name>Mg(2+)</name>
        <dbReference type="ChEBI" id="CHEBI:18420"/>
    </ligand>
</feature>
<comment type="catalytic activity">
    <reaction evidence="9 10">
        <text>L-threonyl-[protein] + FAD = FMN-L-threonyl-[protein] + AMP + H(+)</text>
        <dbReference type="Rhea" id="RHEA:36847"/>
        <dbReference type="Rhea" id="RHEA-COMP:11060"/>
        <dbReference type="Rhea" id="RHEA-COMP:11061"/>
        <dbReference type="ChEBI" id="CHEBI:15378"/>
        <dbReference type="ChEBI" id="CHEBI:30013"/>
        <dbReference type="ChEBI" id="CHEBI:57692"/>
        <dbReference type="ChEBI" id="CHEBI:74257"/>
        <dbReference type="ChEBI" id="CHEBI:456215"/>
        <dbReference type="EC" id="2.7.1.180"/>
    </reaction>
</comment>
<dbReference type="EMBL" id="CP008921">
    <property type="protein sequence ID" value="AIG43957.1"/>
    <property type="molecule type" value="Genomic_DNA"/>
</dbReference>
<evidence type="ECO:0000256" key="2">
    <source>
        <dbReference type="ARBA" id="ARBA00016337"/>
    </source>
</evidence>
<dbReference type="InterPro" id="IPR024932">
    <property type="entry name" value="ApbE"/>
</dbReference>
<dbReference type="SUPFAM" id="SSF143631">
    <property type="entry name" value="ApbE-like"/>
    <property type="match status" value="1"/>
</dbReference>
<evidence type="ECO:0000313" key="13">
    <source>
        <dbReference type="Proteomes" id="UP000028185"/>
    </source>
</evidence>
<dbReference type="GO" id="GO:0046872">
    <property type="term" value="F:metal ion binding"/>
    <property type="evidence" value="ECO:0007669"/>
    <property type="project" value="UniProtKB-UniRule"/>
</dbReference>
<evidence type="ECO:0000313" key="12">
    <source>
        <dbReference type="EMBL" id="AIG43957.1"/>
    </source>
</evidence>
<dbReference type="Gene3D" id="3.10.520.10">
    <property type="entry name" value="ApbE-like domains"/>
    <property type="match status" value="1"/>
</dbReference>
<accession>A0A075SF24</accession>
<comment type="similarity">
    <text evidence="10">Belongs to the ApbE family.</text>
</comment>
<evidence type="ECO:0000256" key="6">
    <source>
        <dbReference type="ARBA" id="ARBA00022827"/>
    </source>
</evidence>
<evidence type="ECO:0000256" key="4">
    <source>
        <dbReference type="ARBA" id="ARBA00022679"/>
    </source>
</evidence>
<dbReference type="AlphaFoldDB" id="A0A075SF24"/>
<dbReference type="Proteomes" id="UP000028185">
    <property type="component" value="Chromosome"/>
</dbReference>
<protein>
    <recommendedName>
        <fullName evidence="2 10">FAD:protein FMN transferase</fullName>
        <ecNumber evidence="1 10">2.7.1.180</ecNumber>
    </recommendedName>
    <alternativeName>
        <fullName evidence="8 10">Flavin transferase</fullName>
    </alternativeName>
</protein>
<dbReference type="Pfam" id="PF02424">
    <property type="entry name" value="ApbE"/>
    <property type="match status" value="1"/>
</dbReference>
<evidence type="ECO:0000256" key="9">
    <source>
        <dbReference type="ARBA" id="ARBA00048540"/>
    </source>
</evidence>
<reference evidence="12 13" key="1">
    <citation type="journal article" date="2014" name="Genome Announc.">
        <title>Whole-Genome Sequence of Streptococcus suis Serotype 4 Reference Strain 6407.</title>
        <authorList>
            <person name="Wang K."/>
            <person name="Chen J."/>
            <person name="Yao H."/>
            <person name="Lu C."/>
        </authorList>
    </citation>
    <scope>NUCLEOTIDE SEQUENCE [LARGE SCALE GENOMIC DNA]</scope>
    <source>
        <strain evidence="12">6407</strain>
    </source>
</reference>
<evidence type="ECO:0000256" key="1">
    <source>
        <dbReference type="ARBA" id="ARBA00011955"/>
    </source>
</evidence>
<sequence>MQASSRSLRLMGTIIETRIWHPQAEPILDQVEELLYLYKDRFSANDLTSELMEVNLNAGVQAVPVADDLYELIKLGQEHSLAQGSFLNITIGPLVQSWRIGFSDAKLPTQEIISEKLQLINPRDIELDDEEQTVYLKKEGMAIDLGALSKGYVADKIVDFLKRIGVEAGLINLGGNVLTLGQAPHNADGYWRIGIQDPQKPRGENALVLKIGEESVVTSGIYERTLTVNGKTYHHILSPETGYPMESQLASLTIVSKQSVDGEIWTTRLFGQEITRIYKMVEETDGIEAVLIGLDGRILVTSGLSEKVLAGEERISDSLGSPSRGGFGARVTSDLASGASVL</sequence>
<dbReference type="PANTHER" id="PTHR30040:SF2">
    <property type="entry name" value="FAD:PROTEIN FMN TRANSFERASE"/>
    <property type="match status" value="1"/>
</dbReference>
<gene>
    <name evidence="12" type="ORF">ID09_07985</name>
</gene>
<feature type="binding site" evidence="11">
    <location>
        <position position="267"/>
    </location>
    <ligand>
        <name>Mg(2+)</name>
        <dbReference type="ChEBI" id="CHEBI:18420"/>
    </ligand>
</feature>